<evidence type="ECO:0000313" key="2">
    <source>
        <dbReference type="EMBL" id="PTX53116.1"/>
    </source>
</evidence>
<keyword evidence="2" id="KW-0413">Isomerase</keyword>
<dbReference type="EMBL" id="QBKP01000001">
    <property type="protein sequence ID" value="PTX53116.1"/>
    <property type="molecule type" value="Genomic_DNA"/>
</dbReference>
<dbReference type="SUPFAM" id="SSF52833">
    <property type="entry name" value="Thioredoxin-like"/>
    <property type="match status" value="1"/>
</dbReference>
<organism evidence="2 3">
    <name type="scientific">Gemmobacter caeni</name>
    <dbReference type="NCBI Taxonomy" id="589035"/>
    <lineage>
        <taxon>Bacteria</taxon>
        <taxon>Pseudomonadati</taxon>
        <taxon>Pseudomonadota</taxon>
        <taxon>Alphaproteobacteria</taxon>
        <taxon>Rhodobacterales</taxon>
        <taxon>Paracoccaceae</taxon>
        <taxon>Gemmobacter</taxon>
    </lineage>
</organism>
<dbReference type="CDD" id="cd03024">
    <property type="entry name" value="DsbA_FrnE"/>
    <property type="match status" value="1"/>
</dbReference>
<dbReference type="AlphaFoldDB" id="A0A2T6BAS3"/>
<dbReference type="OrthoDB" id="9799122at2"/>
<protein>
    <submittedName>
        <fullName evidence="2">Putative DsbA family dithiol-disulfide isomerase</fullName>
    </submittedName>
</protein>
<dbReference type="InterPro" id="IPR036249">
    <property type="entry name" value="Thioredoxin-like_sf"/>
</dbReference>
<dbReference type="InterPro" id="IPR001853">
    <property type="entry name" value="DSBA-like_thioredoxin_dom"/>
</dbReference>
<feature type="domain" description="DSBA-like thioredoxin" evidence="1">
    <location>
        <begin position="4"/>
        <end position="203"/>
    </location>
</feature>
<gene>
    <name evidence="2" type="ORF">C8N34_10128</name>
</gene>
<comment type="caution">
    <text evidence="2">The sequence shown here is derived from an EMBL/GenBank/DDBJ whole genome shotgun (WGS) entry which is preliminary data.</text>
</comment>
<dbReference type="GO" id="GO:0016853">
    <property type="term" value="F:isomerase activity"/>
    <property type="evidence" value="ECO:0007669"/>
    <property type="project" value="UniProtKB-KW"/>
</dbReference>
<accession>A0A2T6BAS3</accession>
<reference evidence="2 3" key="1">
    <citation type="submission" date="2018-04" db="EMBL/GenBank/DDBJ databases">
        <title>Genomic Encyclopedia of Archaeal and Bacterial Type Strains, Phase II (KMG-II): from individual species to whole genera.</title>
        <authorList>
            <person name="Goeker M."/>
        </authorList>
    </citation>
    <scope>NUCLEOTIDE SEQUENCE [LARGE SCALE GENOMIC DNA]</scope>
    <source>
        <strain evidence="2 3">DSM 21823</strain>
    </source>
</reference>
<keyword evidence="3" id="KW-1185">Reference proteome</keyword>
<dbReference type="Pfam" id="PF01323">
    <property type="entry name" value="DSBA"/>
    <property type="match status" value="1"/>
</dbReference>
<dbReference type="Gene3D" id="3.40.30.10">
    <property type="entry name" value="Glutaredoxin"/>
    <property type="match status" value="1"/>
</dbReference>
<dbReference type="RefSeq" id="WP_108126749.1">
    <property type="nucleotide sequence ID" value="NZ_QBKP01000001.1"/>
</dbReference>
<evidence type="ECO:0000313" key="3">
    <source>
        <dbReference type="Proteomes" id="UP000244224"/>
    </source>
</evidence>
<dbReference type="Proteomes" id="UP000244224">
    <property type="component" value="Unassembled WGS sequence"/>
</dbReference>
<dbReference type="GO" id="GO:0016491">
    <property type="term" value="F:oxidoreductase activity"/>
    <property type="evidence" value="ECO:0007669"/>
    <property type="project" value="InterPro"/>
</dbReference>
<sequence length="212" mass="23653">MIRLDVFADPVCPWCYLGKAQLDRALEANPDHPFTLEWHPFQLNPGLPAEGVDRADYMLRLFGTQERAVQAHLRLEELGREAGVNFDFAAITRVPNTLDAHRLMHWAGLEGRQGAVISAMFRAYWREGRDIGDRAVLADLAEAAGMDRAMVARLLDSDADRDTVLGRDAHARERGVNAVPTFIIADTYVVSGAQKPAFWADVIRDIAERGDE</sequence>
<proteinExistence type="predicted"/>
<name>A0A2T6BAS3_9RHOB</name>
<dbReference type="PANTHER" id="PTHR13887">
    <property type="entry name" value="GLUTATHIONE S-TRANSFERASE KAPPA"/>
    <property type="match status" value="1"/>
</dbReference>
<dbReference type="PANTHER" id="PTHR13887:SF41">
    <property type="entry name" value="THIOREDOXIN SUPERFAMILY PROTEIN"/>
    <property type="match status" value="1"/>
</dbReference>
<evidence type="ECO:0000259" key="1">
    <source>
        <dbReference type="Pfam" id="PF01323"/>
    </source>
</evidence>